<protein>
    <submittedName>
        <fullName evidence="1">Uncharacterized protein</fullName>
    </submittedName>
</protein>
<sequence>MPEQLLHHAQVGPALEQVRRGAVPQPVGSEVGRVGHVGEQLVHDLAHLPRVDPAAAPAEEDRGLALPRHELGTSAHQPGLDRLGGGHAERDGALLVALAGDAHRALVAIEVVDVEADELADPDAAGVEQLEHRAVAQVHGVGVVGGDRRDVEQGGRLALAQHPGRCLLRRGASSRSDGSVST</sequence>
<name>A0ABN6YMP4_9MICO</name>
<evidence type="ECO:0000313" key="1">
    <source>
        <dbReference type="EMBL" id="BDZ58645.1"/>
    </source>
</evidence>
<proteinExistence type="predicted"/>
<dbReference type="EMBL" id="AP027735">
    <property type="protein sequence ID" value="BDZ58645.1"/>
    <property type="molecule type" value="Genomic_DNA"/>
</dbReference>
<organism evidence="1">
    <name type="scientific">Barrientosiimonas endolithica</name>
    <dbReference type="NCBI Taxonomy" id="1535208"/>
    <lineage>
        <taxon>Bacteria</taxon>
        <taxon>Bacillati</taxon>
        <taxon>Actinomycetota</taxon>
        <taxon>Actinomycetes</taxon>
        <taxon>Micrococcales</taxon>
        <taxon>Dermacoccaceae</taxon>
        <taxon>Barrientosiimonas</taxon>
    </lineage>
</organism>
<accession>A0ABN6YMP4</accession>
<gene>
    <name evidence="1" type="ORF">GCM10025872_23020</name>
</gene>
<reference evidence="1" key="2">
    <citation type="submission" date="2023-02" db="EMBL/GenBank/DDBJ databases">
        <authorList>
            <person name="Sun Q."/>
            <person name="Mori K."/>
        </authorList>
    </citation>
    <scope>NUCLEOTIDE SEQUENCE</scope>
    <source>
        <strain evidence="1">NBRC 110608</strain>
    </source>
</reference>
<reference evidence="1" key="1">
    <citation type="journal article" date="2014" name="Int. J. Syst. Evol. Microbiol.">
        <title>Complete genome of a new Firmicutes species belonging to the dominant human colonic microbiota ('Ruminococcus bicirculans') reveals two chromosomes and a selective capacity to utilize plant glucans.</title>
        <authorList>
            <consortium name="NISC Comparative Sequencing Program"/>
            <person name="Wegmann U."/>
            <person name="Louis P."/>
            <person name="Goesmann A."/>
            <person name="Henrissat B."/>
            <person name="Duncan S.H."/>
            <person name="Flint H.J."/>
        </authorList>
    </citation>
    <scope>NUCLEOTIDE SEQUENCE</scope>
    <source>
        <strain evidence="1">NBRC 110608</strain>
    </source>
</reference>